<dbReference type="AlphaFoldDB" id="A0A8D2D0U9"/>
<dbReference type="Proteomes" id="UP000694564">
    <property type="component" value="Chromosome 8"/>
</dbReference>
<proteinExistence type="predicted"/>
<feature type="domain" description="Ig-like" evidence="7">
    <location>
        <begin position="18"/>
        <end position="122"/>
    </location>
</feature>
<dbReference type="PANTHER" id="PTHR23268:SF101">
    <property type="entry name" value="T CELL RECEPTOR BETA VARIABLE 9"/>
    <property type="match status" value="1"/>
</dbReference>
<sequence length="258" mass="27889">MGSRLLCWVALSLLGAGPVDSGVLQTPRHLIKAKGQQVSLRCFPLSGHLSVYWYKQTLGQGLQFLFQHYDKEQRDKGDIPTRYSAQQFPDLSSELNLSSLEPGDSALFLCASSLAQPHTNVSLLYKIILVCVRKWQEGGASARLVQAWEAANLSRHLVLSTLVVCSCASAVVQGSPSTCPSPEGSSSLVSCSHRLQPAPQAWWSPTPGSADLPPPLASLSQVPTSRMGSSCNMHHNLLRDLSKQHMTSGRHIPVGPSL</sequence>
<dbReference type="InterPro" id="IPR013783">
    <property type="entry name" value="Ig-like_fold"/>
</dbReference>
<feature type="chain" id="PRO_5034518022" description="Ig-like domain-containing protein" evidence="6">
    <location>
        <begin position="22"/>
        <end position="258"/>
    </location>
</feature>
<dbReference type="Pfam" id="PF07686">
    <property type="entry name" value="V-set"/>
    <property type="match status" value="1"/>
</dbReference>
<evidence type="ECO:0000259" key="7">
    <source>
        <dbReference type="PROSITE" id="PS50835"/>
    </source>
</evidence>
<dbReference type="OrthoDB" id="9803478at2759"/>
<dbReference type="InterPro" id="IPR013106">
    <property type="entry name" value="Ig_V-set"/>
</dbReference>
<evidence type="ECO:0000256" key="4">
    <source>
        <dbReference type="ARBA" id="ARBA00023319"/>
    </source>
</evidence>
<dbReference type="GeneTree" id="ENSGT00940000154270"/>
<protein>
    <recommendedName>
        <fullName evidence="7">Ig-like domain-containing protein</fullName>
    </recommendedName>
</protein>
<dbReference type="PANTHER" id="PTHR23268">
    <property type="entry name" value="T-CELL RECEPTOR BETA CHAIN"/>
    <property type="match status" value="1"/>
</dbReference>
<dbReference type="SUPFAM" id="SSF48726">
    <property type="entry name" value="Immunoglobulin"/>
    <property type="match status" value="1"/>
</dbReference>
<evidence type="ECO:0000256" key="2">
    <source>
        <dbReference type="ARBA" id="ARBA00022859"/>
    </source>
</evidence>
<dbReference type="GO" id="GO:0042101">
    <property type="term" value="C:T cell receptor complex"/>
    <property type="evidence" value="ECO:0007669"/>
    <property type="project" value="UniProtKB-KW"/>
</dbReference>
<evidence type="ECO:0000313" key="8">
    <source>
        <dbReference type="Ensembl" id="ENSSVLP00005017802.1"/>
    </source>
</evidence>
<name>A0A8D2D0U9_SCIVU</name>
<organism evidence="8 9">
    <name type="scientific">Sciurus vulgaris</name>
    <name type="common">Eurasian red squirrel</name>
    <dbReference type="NCBI Taxonomy" id="55149"/>
    <lineage>
        <taxon>Eukaryota</taxon>
        <taxon>Metazoa</taxon>
        <taxon>Chordata</taxon>
        <taxon>Craniata</taxon>
        <taxon>Vertebrata</taxon>
        <taxon>Euteleostomi</taxon>
        <taxon>Mammalia</taxon>
        <taxon>Eutheria</taxon>
        <taxon>Euarchontoglires</taxon>
        <taxon>Glires</taxon>
        <taxon>Rodentia</taxon>
        <taxon>Sciuromorpha</taxon>
        <taxon>Sciuridae</taxon>
        <taxon>Sciurinae</taxon>
        <taxon>Sciurini</taxon>
        <taxon>Sciurus</taxon>
    </lineage>
</organism>
<dbReference type="GO" id="GO:0007166">
    <property type="term" value="P:cell surface receptor signaling pathway"/>
    <property type="evidence" value="ECO:0007669"/>
    <property type="project" value="TreeGrafter"/>
</dbReference>
<keyword evidence="2" id="KW-0391">Immunity</keyword>
<dbReference type="InterPro" id="IPR003599">
    <property type="entry name" value="Ig_sub"/>
</dbReference>
<evidence type="ECO:0000256" key="3">
    <source>
        <dbReference type="ARBA" id="ARBA00023130"/>
    </source>
</evidence>
<dbReference type="Ensembl" id="ENSSVLT00005019813.1">
    <property type="protein sequence ID" value="ENSSVLP00005017802.1"/>
    <property type="gene ID" value="ENSSVLG00005014303.1"/>
</dbReference>
<evidence type="ECO:0000256" key="6">
    <source>
        <dbReference type="SAM" id="SignalP"/>
    </source>
</evidence>
<reference evidence="8" key="2">
    <citation type="submission" date="2025-09" db="UniProtKB">
        <authorList>
            <consortium name="Ensembl"/>
        </authorList>
    </citation>
    <scope>IDENTIFICATION</scope>
</reference>
<dbReference type="InterPro" id="IPR036179">
    <property type="entry name" value="Ig-like_dom_sf"/>
</dbReference>
<evidence type="ECO:0000313" key="9">
    <source>
        <dbReference type="Proteomes" id="UP000694564"/>
    </source>
</evidence>
<keyword evidence="3" id="KW-1064">Adaptive immunity</keyword>
<keyword evidence="5" id="KW-1279">T cell receptor</keyword>
<keyword evidence="9" id="KW-1185">Reference proteome</keyword>
<evidence type="ECO:0000256" key="5">
    <source>
        <dbReference type="ARBA" id="ARBA00043266"/>
    </source>
</evidence>
<dbReference type="InterPro" id="IPR050413">
    <property type="entry name" value="TCR_beta_variable"/>
</dbReference>
<keyword evidence="4" id="KW-0393">Immunoglobulin domain</keyword>
<reference evidence="8" key="1">
    <citation type="submission" date="2025-08" db="UniProtKB">
        <authorList>
            <consortium name="Ensembl"/>
        </authorList>
    </citation>
    <scope>IDENTIFICATION</scope>
</reference>
<accession>A0A8D2D0U9</accession>
<keyword evidence="1 6" id="KW-0732">Signal</keyword>
<dbReference type="PROSITE" id="PS50835">
    <property type="entry name" value="IG_LIKE"/>
    <property type="match status" value="1"/>
</dbReference>
<feature type="signal peptide" evidence="6">
    <location>
        <begin position="1"/>
        <end position="21"/>
    </location>
</feature>
<evidence type="ECO:0000256" key="1">
    <source>
        <dbReference type="ARBA" id="ARBA00022729"/>
    </source>
</evidence>
<dbReference type="GO" id="GO:0002250">
    <property type="term" value="P:adaptive immune response"/>
    <property type="evidence" value="ECO:0007669"/>
    <property type="project" value="UniProtKB-KW"/>
</dbReference>
<dbReference type="SMART" id="SM00409">
    <property type="entry name" value="IG"/>
    <property type="match status" value="1"/>
</dbReference>
<dbReference type="Gene3D" id="2.60.40.10">
    <property type="entry name" value="Immunoglobulins"/>
    <property type="match status" value="1"/>
</dbReference>
<dbReference type="InterPro" id="IPR007110">
    <property type="entry name" value="Ig-like_dom"/>
</dbReference>